<dbReference type="Proteomes" id="UP000253426">
    <property type="component" value="Unassembled WGS sequence"/>
</dbReference>
<proteinExistence type="predicted"/>
<evidence type="ECO:0000313" key="2">
    <source>
        <dbReference type="Proteomes" id="UP000253426"/>
    </source>
</evidence>
<accession>A0A366HSY4</accession>
<dbReference type="EMBL" id="QNRR01000002">
    <property type="protein sequence ID" value="RBP46033.1"/>
    <property type="molecule type" value="Genomic_DNA"/>
</dbReference>
<evidence type="ECO:0000313" key="1">
    <source>
        <dbReference type="EMBL" id="RBP46033.1"/>
    </source>
</evidence>
<reference evidence="1 2" key="1">
    <citation type="submission" date="2018-06" db="EMBL/GenBank/DDBJ databases">
        <title>Genomic Encyclopedia of Type Strains, Phase IV (KMG-IV): sequencing the most valuable type-strain genomes for metagenomic binning, comparative biology and taxonomic classification.</title>
        <authorList>
            <person name="Goeker M."/>
        </authorList>
    </citation>
    <scope>NUCLEOTIDE SEQUENCE [LARGE SCALE GENOMIC DNA]</scope>
    <source>
        <strain evidence="1 2">DSM 25532</strain>
    </source>
</reference>
<dbReference type="AlphaFoldDB" id="A0A366HSY4"/>
<keyword evidence="2" id="KW-1185">Reference proteome</keyword>
<sequence>MHFRGGMFPYQSSPHRENLKVLQTDIAQVPTLGRIVRAKQRRKQPTSEVEMQMLAFWQWYDRANRYHWRRLSEAMLAAAACGEVEFFMHVADILQRGFVSPDAAANERHGIWTAIKVRQAKWVEANQIRLPCLKSDIVISWQEVDEEIETNSVLRQMLPEWSEKSSEARRRIITRVAKIVGARLSGSKGSSGRKVTDKHRR</sequence>
<organism evidence="1 2">
    <name type="scientific">Roseimicrobium gellanilyticum</name>
    <dbReference type="NCBI Taxonomy" id="748857"/>
    <lineage>
        <taxon>Bacteria</taxon>
        <taxon>Pseudomonadati</taxon>
        <taxon>Verrucomicrobiota</taxon>
        <taxon>Verrucomicrobiia</taxon>
        <taxon>Verrucomicrobiales</taxon>
        <taxon>Verrucomicrobiaceae</taxon>
        <taxon>Roseimicrobium</taxon>
    </lineage>
</organism>
<comment type="caution">
    <text evidence="1">The sequence shown here is derived from an EMBL/GenBank/DDBJ whole genome shotgun (WGS) entry which is preliminary data.</text>
</comment>
<gene>
    <name evidence="1" type="ORF">DES53_102419</name>
</gene>
<protein>
    <submittedName>
        <fullName evidence="1">Uncharacterized protein</fullName>
    </submittedName>
</protein>
<name>A0A366HSY4_9BACT</name>